<evidence type="ECO:0000313" key="1">
    <source>
        <dbReference type="EMBL" id="KPX91689.1"/>
    </source>
</evidence>
<sequence>MIYSRILHTEYEHPANEDGEGAYTVFTVVQPHKLNFKKCSKVCIQTFAILWKGTVYTRLIYIVEKALIAGVLSPVKALYAAKGNLNVIYSNDLDGDDYIKLYQSWSKLGLGVWYDQWITQFFDETEITHERGNNFLGEIRCILQQHNLGIQPFTSEMFLFHEEWTPENVFGPDCAERACADPSKDVTDEYPFDDNNEAFPGFYDGLR</sequence>
<gene>
    <name evidence="1" type="ORF">ALO63_01083</name>
</gene>
<accession>A0A0P9V194</accession>
<name>A0A0P9V194_PSEA0</name>
<comment type="caution">
    <text evidence="1">The sequence shown here is derived from an EMBL/GenBank/DDBJ whole genome shotgun (WGS) entry which is preliminary data.</text>
</comment>
<protein>
    <submittedName>
        <fullName evidence="1">Uncharacterized protein</fullName>
    </submittedName>
</protein>
<dbReference type="AlphaFoldDB" id="A0A0P9V194"/>
<evidence type="ECO:0000313" key="2">
    <source>
        <dbReference type="Proteomes" id="UP000050420"/>
    </source>
</evidence>
<organism evidence="1 2">
    <name type="scientific">Pseudomonas amygdali pv. mori</name>
    <dbReference type="NCBI Taxonomy" id="34065"/>
    <lineage>
        <taxon>Bacteria</taxon>
        <taxon>Pseudomonadati</taxon>
        <taxon>Pseudomonadota</taxon>
        <taxon>Gammaproteobacteria</taxon>
        <taxon>Pseudomonadales</taxon>
        <taxon>Pseudomonadaceae</taxon>
        <taxon>Pseudomonas</taxon>
        <taxon>Pseudomonas amygdali</taxon>
    </lineage>
</organism>
<proteinExistence type="predicted"/>
<reference evidence="1 2" key="1">
    <citation type="submission" date="2015-09" db="EMBL/GenBank/DDBJ databases">
        <title>Genome announcement of multiple Pseudomonas syringae strains.</title>
        <authorList>
            <person name="Thakur S."/>
            <person name="Wang P.W."/>
            <person name="Gong Y."/>
            <person name="Weir B.S."/>
            <person name="Guttman D.S."/>
        </authorList>
    </citation>
    <scope>NUCLEOTIDE SEQUENCE [LARGE SCALE GENOMIC DNA]</scope>
    <source>
        <strain evidence="1 2">ICMP4331</strain>
    </source>
</reference>
<dbReference type="PATRIC" id="fig|34065.5.peg.1527"/>
<dbReference type="EMBL" id="LJQU01000358">
    <property type="protein sequence ID" value="KPX91689.1"/>
    <property type="molecule type" value="Genomic_DNA"/>
</dbReference>
<dbReference type="Proteomes" id="UP000050420">
    <property type="component" value="Unassembled WGS sequence"/>
</dbReference>